<sequence length="223" mass="25562">MIEEKVQTSEGEGSLTAISSDETSTDETEEQEQASKVNEVDYKEKFSASTRENQRIRDEHRNLQETLDQERVKSKELETSVKEYEKQLADENPEALDMLTLKKKVEKLSQDTALQRENAMMNDYLKSNPDADEQKEALKALGRTFPDRTYGDLYDVYFAPLVKKGEEAYQSKLSKKKDFQAETGKGNISNSFSDEIDLKDFSKLSLAKRKAILKRKNIGEIQL</sequence>
<evidence type="ECO:0000256" key="1">
    <source>
        <dbReference type="SAM" id="MobiDB-lite"/>
    </source>
</evidence>
<organism evidence="2">
    <name type="scientific">viral metagenome</name>
    <dbReference type="NCBI Taxonomy" id="1070528"/>
    <lineage>
        <taxon>unclassified sequences</taxon>
        <taxon>metagenomes</taxon>
        <taxon>organismal metagenomes</taxon>
    </lineage>
</organism>
<feature type="compositionally biased region" description="Acidic residues" evidence="1">
    <location>
        <begin position="23"/>
        <end position="32"/>
    </location>
</feature>
<reference evidence="2" key="1">
    <citation type="submission" date="2020-03" db="EMBL/GenBank/DDBJ databases">
        <title>The deep terrestrial virosphere.</title>
        <authorList>
            <person name="Holmfeldt K."/>
            <person name="Nilsson E."/>
            <person name="Simone D."/>
            <person name="Lopez-Fernandez M."/>
            <person name="Wu X."/>
            <person name="de Brujin I."/>
            <person name="Lundin D."/>
            <person name="Andersson A."/>
            <person name="Bertilsson S."/>
            <person name="Dopson M."/>
        </authorList>
    </citation>
    <scope>NUCLEOTIDE SEQUENCE</scope>
    <source>
        <strain evidence="2">TM448A03725</strain>
        <strain evidence="3">TM448B01252</strain>
    </source>
</reference>
<feature type="compositionally biased region" description="Basic and acidic residues" evidence="1">
    <location>
        <begin position="38"/>
        <end position="77"/>
    </location>
</feature>
<evidence type="ECO:0000313" key="2">
    <source>
        <dbReference type="EMBL" id="QJA53583.1"/>
    </source>
</evidence>
<name>A0A6H2A066_9ZZZZ</name>
<feature type="region of interest" description="Disordered" evidence="1">
    <location>
        <begin position="1"/>
        <end position="77"/>
    </location>
</feature>
<accession>A0A6H2A066</accession>
<proteinExistence type="predicted"/>
<evidence type="ECO:0000313" key="3">
    <source>
        <dbReference type="EMBL" id="QJH98252.1"/>
    </source>
</evidence>
<protein>
    <submittedName>
        <fullName evidence="2">Uncharacterized protein</fullName>
    </submittedName>
</protein>
<dbReference type="EMBL" id="MT144433">
    <property type="protein sequence ID" value="QJA53583.1"/>
    <property type="molecule type" value="Genomic_DNA"/>
</dbReference>
<dbReference type="AlphaFoldDB" id="A0A6H2A066"/>
<dbReference type="EMBL" id="MT144723">
    <property type="protein sequence ID" value="QJH98252.1"/>
    <property type="molecule type" value="Genomic_DNA"/>
</dbReference>
<gene>
    <name evidence="2" type="ORF">TM448A03725_0006</name>
    <name evidence="3" type="ORF">TM448B01252_0014</name>
</gene>